<dbReference type="InterPro" id="IPR025592">
    <property type="entry name" value="DUF4347"/>
</dbReference>
<comment type="caution">
    <text evidence="6">The sequence shown here is derived from an EMBL/GenBank/DDBJ whole genome shotgun (WGS) entry which is preliminary data.</text>
</comment>
<feature type="domain" description="Cadherin" evidence="5">
    <location>
        <begin position="514"/>
        <end position="636"/>
    </location>
</feature>
<evidence type="ECO:0000313" key="7">
    <source>
        <dbReference type="Proteomes" id="UP001227162"/>
    </source>
</evidence>
<dbReference type="GO" id="GO:0007156">
    <property type="term" value="P:homophilic cell adhesion via plasma membrane adhesion molecules"/>
    <property type="evidence" value="ECO:0007669"/>
    <property type="project" value="InterPro"/>
</dbReference>
<dbReference type="GO" id="GO:0009653">
    <property type="term" value="P:anatomical structure morphogenesis"/>
    <property type="evidence" value="ECO:0007669"/>
    <property type="project" value="TreeGrafter"/>
</dbReference>
<dbReference type="PROSITE" id="PS50268">
    <property type="entry name" value="CADHERIN_2"/>
    <property type="match status" value="2"/>
</dbReference>
<dbReference type="Pfam" id="PF17963">
    <property type="entry name" value="Big_9"/>
    <property type="match status" value="1"/>
</dbReference>
<evidence type="ECO:0000256" key="2">
    <source>
        <dbReference type="ARBA" id="ARBA00022737"/>
    </source>
</evidence>
<dbReference type="Pfam" id="PF05345">
    <property type="entry name" value="He_PIG"/>
    <property type="match status" value="1"/>
</dbReference>
<dbReference type="PROSITE" id="PS51854">
    <property type="entry name" value="CSPG"/>
    <property type="match status" value="3"/>
</dbReference>
<evidence type="ECO:0000256" key="3">
    <source>
        <dbReference type="ARBA" id="ARBA00023180"/>
    </source>
</evidence>
<dbReference type="InterPro" id="IPR015919">
    <property type="entry name" value="Cadherin-like_sf"/>
</dbReference>
<dbReference type="PANTHER" id="PTHR45739">
    <property type="entry name" value="MATRIX PROTEIN, PUTATIVE-RELATED"/>
    <property type="match status" value="1"/>
</dbReference>
<accession>A0AAJ1X6F6</accession>
<protein>
    <submittedName>
        <fullName evidence="6">DUF4347 domain-containing protein</fullName>
    </submittedName>
</protein>
<dbReference type="Proteomes" id="UP001227162">
    <property type="component" value="Unassembled WGS sequence"/>
</dbReference>
<feature type="compositionally biased region" description="Basic and acidic residues" evidence="4">
    <location>
        <begin position="1"/>
        <end position="13"/>
    </location>
</feature>
<dbReference type="Pfam" id="PF14252">
    <property type="entry name" value="DUF4347"/>
    <property type="match status" value="1"/>
</dbReference>
<dbReference type="Pfam" id="PF16184">
    <property type="entry name" value="Cadherin_3"/>
    <property type="match status" value="4"/>
</dbReference>
<dbReference type="GO" id="GO:0005509">
    <property type="term" value="F:calcium ion binding"/>
    <property type="evidence" value="ECO:0007669"/>
    <property type="project" value="InterPro"/>
</dbReference>
<dbReference type="InterPro" id="IPR006644">
    <property type="entry name" value="Cadg"/>
</dbReference>
<proteinExistence type="predicted"/>
<gene>
    <name evidence="6" type="ORF">NOI20_13665</name>
</gene>
<dbReference type="RefSeq" id="WP_317626790.1">
    <property type="nucleotide sequence ID" value="NZ_JANFFA010000004.1"/>
</dbReference>
<feature type="domain" description="Cadherin" evidence="5">
    <location>
        <begin position="2635"/>
        <end position="2748"/>
    </location>
</feature>
<dbReference type="SMART" id="SM00736">
    <property type="entry name" value="CADG"/>
    <property type="match status" value="1"/>
</dbReference>
<feature type="region of interest" description="Disordered" evidence="4">
    <location>
        <begin position="1342"/>
        <end position="1365"/>
    </location>
</feature>
<organism evidence="6 7">
    <name type="scientific">Rhodalgimonas zhirmunskyi</name>
    <dbReference type="NCBI Taxonomy" id="2964767"/>
    <lineage>
        <taxon>Bacteria</taxon>
        <taxon>Pseudomonadati</taxon>
        <taxon>Pseudomonadota</taxon>
        <taxon>Alphaproteobacteria</taxon>
        <taxon>Rhodobacterales</taxon>
        <taxon>Roseobacteraceae</taxon>
        <taxon>Rhodalgimonas</taxon>
    </lineage>
</organism>
<keyword evidence="7" id="KW-1185">Reference proteome</keyword>
<keyword evidence="1" id="KW-0732">Signal</keyword>
<reference evidence="6" key="2">
    <citation type="submission" date="2023-04" db="EMBL/GenBank/DDBJ databases">
        <title>'Rhodoalgimonas zhirmunskyi' gen. nov., isolated from a red alga.</title>
        <authorList>
            <person name="Nedashkovskaya O.I."/>
            <person name="Otstavnykh N.Y."/>
            <person name="Bystritskaya E.P."/>
            <person name="Balabanova L.A."/>
            <person name="Isaeva M.P."/>
        </authorList>
    </citation>
    <scope>NUCLEOTIDE SEQUENCE</scope>
    <source>
        <strain evidence="6">10Alg 79</strain>
    </source>
</reference>
<dbReference type="InterPro" id="IPR010221">
    <property type="entry name" value="VCBS_dom"/>
</dbReference>
<dbReference type="InterPro" id="IPR002126">
    <property type="entry name" value="Cadherin-like_dom"/>
</dbReference>
<dbReference type="EMBL" id="JANFFA010000004">
    <property type="protein sequence ID" value="MDQ2095164.1"/>
    <property type="molecule type" value="Genomic_DNA"/>
</dbReference>
<dbReference type="InterPro" id="IPR039005">
    <property type="entry name" value="CSPG_rpt"/>
</dbReference>
<evidence type="ECO:0000313" key="6">
    <source>
        <dbReference type="EMBL" id="MDQ2095164.1"/>
    </source>
</evidence>
<dbReference type="InterPro" id="IPR051561">
    <property type="entry name" value="FRAS1_ECM"/>
</dbReference>
<dbReference type="PANTHER" id="PTHR45739:SF8">
    <property type="entry name" value="FRAS1-RELATED EXTRACELLULAR MATRIX PROTEIN 1"/>
    <property type="match status" value="1"/>
</dbReference>
<dbReference type="Gene3D" id="2.60.40.10">
    <property type="entry name" value="Immunoglobulins"/>
    <property type="match status" value="1"/>
</dbReference>
<keyword evidence="3" id="KW-0325">Glycoprotein</keyword>
<dbReference type="NCBIfam" id="TIGR01965">
    <property type="entry name" value="VCBS_repeat"/>
    <property type="match status" value="2"/>
</dbReference>
<dbReference type="GO" id="GO:0016020">
    <property type="term" value="C:membrane"/>
    <property type="evidence" value="ECO:0007669"/>
    <property type="project" value="InterPro"/>
</dbReference>
<dbReference type="SUPFAM" id="SSF49313">
    <property type="entry name" value="Cadherin-like"/>
    <property type="match status" value="1"/>
</dbReference>
<name>A0AAJ1X6F6_9RHOB</name>
<evidence type="ECO:0000256" key="1">
    <source>
        <dbReference type="ARBA" id="ARBA00022729"/>
    </source>
</evidence>
<feature type="non-terminal residue" evidence="6">
    <location>
        <position position="2765"/>
    </location>
</feature>
<evidence type="ECO:0000256" key="4">
    <source>
        <dbReference type="SAM" id="MobiDB-lite"/>
    </source>
</evidence>
<evidence type="ECO:0000259" key="5">
    <source>
        <dbReference type="PROSITE" id="PS50268"/>
    </source>
</evidence>
<feature type="region of interest" description="Disordered" evidence="4">
    <location>
        <begin position="1"/>
        <end position="23"/>
    </location>
</feature>
<reference evidence="6" key="1">
    <citation type="submission" date="2022-07" db="EMBL/GenBank/DDBJ databases">
        <authorList>
            <person name="Otstavnykh N."/>
            <person name="Isaeva M."/>
            <person name="Bystritskaya E."/>
        </authorList>
    </citation>
    <scope>NUCLEOTIDE SEQUENCE</scope>
    <source>
        <strain evidence="6">10Alg 79</strain>
    </source>
</reference>
<dbReference type="InterPro" id="IPR013783">
    <property type="entry name" value="Ig-like_fold"/>
</dbReference>
<feature type="region of interest" description="Disordered" evidence="4">
    <location>
        <begin position="759"/>
        <end position="778"/>
    </location>
</feature>
<keyword evidence="2" id="KW-0677">Repeat</keyword>
<sequence length="2765" mass="279484">MDKSVRIEDEQNRSTDNGSTSEDFYPLEERILFDAAAAADAAHDLQESYGEDAAAAEIAAQHAQDEAVEALASATFDMPEISANEVYFVDAGIDDADSLIAAIPDGAEVVMISADADGIAQIATVLEGRSDISAIHILSHGEAGELQLGDARLDASNINGAYSDELATIGAALSENADILIYGCDFGQDETTLAALANATGADVAASDDLTGAATLGGDWDLEVESGSVEATSLVAEEFDGVLEQPGIRLSSGMFATSEDTDFSVFSVSVVDADDDVLNVTLAVDEGTITLAQTTGLTVSGDGSGAITLSGLAADINGALYGMTYSPEANFSGSSTFTITVSDGGPVVTETSDISVAPVNDAPTMTPTSPSVVEGTTVTLTEANFGLNDPDLDAALNANPQIASQIVFKLDSSILPANGLIQLNGNPLLAGSTFSLQDVIDGNLSYAHDGSDVSPGDSDGFAVTVNDGGGSGDVGPTTVTVNLLPTNQAPTISGSPSVFEGQGTEDLFANPGVITETADIGASLTITDRDDALADSQITITNIDNDGEGTLFWDADGDGQLDFGEALSGGETFSADELANGRLRFAHDGSEVDSTSPSFDIEVTDAGGGAGAANAASSGPQTINITVDPNNDNPELTANSGITVTSGGSLGIDSSNLQATDPDNLTGQIVYVVTEVPALGELRINGEVIGVGGRFTQADIDAGSIDYNSTADVNVNATDSFKFEVRDGTLRAYNDQGLEGAVRNPDGTIRENTFTIELEGDWTEGSPPEGAAPGRSGAVEVSSSTITGVVVTEDDGATGGIDTITITSAELQVNLQTADGSGGTLALGPEETIFRITAAPGNGTLLLSGVALGNYDTFTQADIDAGALSFVHDGSETHQGSFSFSVSGGTAASFDGVFTLEAIPTNDAPTVDTSNLPLIPEGGSIRVTSEYITLADVDTNNEPGEDGGVNDPNGEAVIDDLMFRLTDLPDNGTLERFDGTNWVAVTTDDLLSAEILTASADGGISGLRYIHDGSENHADSFSVEVRDDLASTGTFDVLSETTAGAAATGNLSSTETVYVTLAGQNDAPISPANNAGADTTITDANGDTHTTANVLLTISEGDQVVIDDTLLKTVDTDNTNPVTLQYRITSIPTAGNLLLNGSLLGIGSTFSQADINNGNIEYIHDGSETFADSFDFVVSDSVADHVYSQGGAEGVSTFNIVIDSALNDVATIANSGASEIDLFGTFSHNFGTSLTIEDLDIDDGDVVTSAGETDFVQVTVALTNSSGGAVDLSASGGITLGSTAGLTITDSDDSDGVIVFQGAFDDVQAALTNLEVELQNVDHNDTFSLEVTVDDRLRDASGALTGGANGDDDGTENADGTLINDTNNRSSIVVTFTASDDNDDPTTTAAPGDQTVNEDTVLDLSGYVIEDVDAFGDDLTVVLAVTNGHISVTGNATTGDPSTLTLTGTVDELNAALDQLTYIANANVHSSNGVDGNVNDDTLTITLNDGGSNGSGGGTNVSGTVTQIAITPVNDAPTVTVPGTQTMDTGTSITFSGATAPTVGDPSDAGNTPVVDVQRLTVSVPAGSGTLTGSGLSGLIDLNASPETLELVGTLAQLNAALNGLTFTPADPNFDGTIPITVEINDMANGGTALPSGIGGPLTASGTFNVQISSVNDGPTVIAPVDQNVNEDTSLTFSTANGNVFTVSDPDDFGSDMVATVTVDHGVLTAAGGSGAVIGGAGTDTLTITGTESEINAALDGLIYTPDANYHSFGVAGDTITVSLNDQGNTGTGGAQSGSQSAVINVAPVNDRPVRDNDPVTITAPGEDQTNSGTTFLSLLGANYSDPTDDQTAAGGGNSSTAFSFVAIVGSNNYDASQGTWQVADGSGGWIDIPTSGLTSANALIFDVNAEIRFTPAADFHGDPGWLRVRLADGDAIDTITPSTDASDFYNLAYEGGTSATGRWASGSVNVQASIANENDRPTGTDATLSAIDEDNTTSAGQTVSSLFTSVYSDATDNQTAITGGDDASTPLGGIAVIGSAADASTEGTWQYSIDSGVTWTDIPQGANDDTTAVLLPNDAQLRFVPVADFNGTPGALGVRLADATQTFSASADISGVVGDDSTRDTDIWSTAVNLNTSIIARNDAPVLTGTGSTATVTESTAANSGTAPEQLVTGVSVSDLDIGTTAALSQFGAGSITVTMDDGGQSFDQLTITNAALAGIDSVSGGSNGAPLVVELEATATTAQVAAIIEALRYNSSSDTFAGARDITVTLSDGNNDNSGGNTAGGPAALTDSLSASITIVEQNDAPDASDSTVTAIEDTTYVFKVADFNYTQPGGETDAMDGVRIDTLPGVGALLLNGVAVSQGDIIAQSDIVAGNLTYVPPANDNGAGFKSFAFSVRDDRGAFDTTLNTMTIDVLPVNDAPSAVVSQSFTIGEDDGPQSVTGFMQTILTGGGPDENGQTVTFTIKGITDGALFTAAELFAALPKFIDDSNADNTLAFTASDILAEGESDTVTVTVGVTDSGGTANGGVDTGTDRTFTITINGVNDAPVVVTPQADQVSTDGEVISLDVSGNFADPDATDVLTFSATGLPPGLSIDPATGVISGTIDADASVTGPYTVVVTATDDSGTATASQSDSFVWTVGNLPPVAQDDVDSTDEDTAISRNAANGVILPNDVDTAPDSDDLSVGAVAGLAGNVGVAVAGSAGGQFTINADGSYSFDPDGAFEDLAAGESRTTSIGYEVTDGEGGTDTAVLTVTVTGVNDAPVVVTPQADQVSTDGEVISL</sequence>